<dbReference type="OrthoDB" id="7682862at2759"/>
<dbReference type="AlphaFoldDB" id="A0A8J9U9V1"/>
<reference evidence="2" key="1">
    <citation type="submission" date="2021-12" db="EMBL/GenBank/DDBJ databases">
        <authorList>
            <person name="Martin H S."/>
        </authorList>
    </citation>
    <scope>NUCLEOTIDE SEQUENCE</scope>
</reference>
<organism evidence="2 3">
    <name type="scientific">Brenthis ino</name>
    <name type="common">lesser marbled fritillary</name>
    <dbReference type="NCBI Taxonomy" id="405034"/>
    <lineage>
        <taxon>Eukaryota</taxon>
        <taxon>Metazoa</taxon>
        <taxon>Ecdysozoa</taxon>
        <taxon>Arthropoda</taxon>
        <taxon>Hexapoda</taxon>
        <taxon>Insecta</taxon>
        <taxon>Pterygota</taxon>
        <taxon>Neoptera</taxon>
        <taxon>Endopterygota</taxon>
        <taxon>Lepidoptera</taxon>
        <taxon>Glossata</taxon>
        <taxon>Ditrysia</taxon>
        <taxon>Papilionoidea</taxon>
        <taxon>Nymphalidae</taxon>
        <taxon>Heliconiinae</taxon>
        <taxon>Argynnini</taxon>
        <taxon>Brenthis</taxon>
    </lineage>
</organism>
<dbReference type="EMBL" id="OV170231">
    <property type="protein sequence ID" value="CAH0716388.1"/>
    <property type="molecule type" value="Genomic_DNA"/>
</dbReference>
<keyword evidence="3" id="KW-1185">Reference proteome</keyword>
<evidence type="ECO:0000256" key="1">
    <source>
        <dbReference type="SAM" id="MobiDB-lite"/>
    </source>
</evidence>
<protein>
    <submittedName>
        <fullName evidence="2">Uncharacterized protein</fullName>
    </submittedName>
</protein>
<feature type="region of interest" description="Disordered" evidence="1">
    <location>
        <begin position="187"/>
        <end position="313"/>
    </location>
</feature>
<feature type="compositionally biased region" description="Low complexity" evidence="1">
    <location>
        <begin position="263"/>
        <end position="288"/>
    </location>
</feature>
<feature type="non-terminal residue" evidence="2">
    <location>
        <position position="637"/>
    </location>
</feature>
<sequence>MLSFHQKITDNPKKDVNILRNTGQNNLGFYGLHNTNIGVLKDFNFHQLSSVSSYSASSQYLQANSLTAKKYSIFFENAQHPRKSHISILPSKIMNNGLFGKKETSVYMTLSDKFCYLRQSSGTQATASINKCFQVYIEWKKPSMSVMDSNSDYCSTCTMSSLPYRDNRNCVPEKMFNPEVYFFGRKQEDKQKGMGSKSQKSNLEKSVSAKSDQKQNIKISSTDEKKAGSDASIKKPKPNSPSKTSKGAAISTGAKHDVKKINSKSSIQSSSVTNEKSPSSEVSVSKPKPNLPTKTSKGAATASGTSKTVTIKDDKVQKPCPAVGTTKEDMMMTVSHIKIGPRDKCPVHGSEPCQGPKCILASSGEEQGPVKVTTVNNPRRGVFEIVIRKLTGAPLAKNELMLEWTPPPPRPTPYNTTCPITYITPSSCRHSKCKLIGCRPPSPCRPKCPKRIPCAQTPCRSKPCKKCCKISCSRNPCFVCKPCYSRKPPCRSPSPCKNPCNPPCARTQCTTPCKSSPCLRLCPVGRKRTRKSHSQPRIKSHRKRLSPCYNRSKVCPVVRCRSVPGPCSACCIKRPICLPRKCYSVLPCKPPKTYGKGQAFNFISFQNSIPMLYSASPPSYSTSFKQYAAGCWADALW</sequence>
<gene>
    <name evidence="2" type="ORF">BINO364_LOCUS3168</name>
</gene>
<evidence type="ECO:0000313" key="2">
    <source>
        <dbReference type="EMBL" id="CAH0716388.1"/>
    </source>
</evidence>
<proteinExistence type="predicted"/>
<feature type="compositionally biased region" description="Polar residues" evidence="1">
    <location>
        <begin position="292"/>
        <end position="309"/>
    </location>
</feature>
<accession>A0A8J9U9V1</accession>
<evidence type="ECO:0000313" key="3">
    <source>
        <dbReference type="Proteomes" id="UP000838878"/>
    </source>
</evidence>
<dbReference type="Proteomes" id="UP000838878">
    <property type="component" value="Chromosome 11"/>
</dbReference>
<feature type="compositionally biased region" description="Basic and acidic residues" evidence="1">
    <location>
        <begin position="211"/>
        <end position="228"/>
    </location>
</feature>
<name>A0A8J9U9V1_9NEOP</name>